<dbReference type="InterPro" id="IPR000843">
    <property type="entry name" value="HTH_LacI"/>
</dbReference>
<protein>
    <submittedName>
        <fullName evidence="5">LacI family transcriptional regulator</fullName>
    </submittedName>
</protein>
<dbReference type="Pfam" id="PF00356">
    <property type="entry name" value="LacI"/>
    <property type="match status" value="1"/>
</dbReference>
<keyword evidence="1" id="KW-0805">Transcription regulation</keyword>
<dbReference type="EMBL" id="FRCP01000013">
    <property type="protein sequence ID" value="SHM62368.1"/>
    <property type="molecule type" value="Genomic_DNA"/>
</dbReference>
<proteinExistence type="predicted"/>
<dbReference type="PROSITE" id="PS50932">
    <property type="entry name" value="HTH_LACI_2"/>
    <property type="match status" value="1"/>
</dbReference>
<dbReference type="CDD" id="cd01392">
    <property type="entry name" value="HTH_LacI"/>
    <property type="match status" value="1"/>
</dbReference>
<evidence type="ECO:0000313" key="5">
    <source>
        <dbReference type="EMBL" id="SHM62368.1"/>
    </source>
</evidence>
<evidence type="ECO:0000259" key="4">
    <source>
        <dbReference type="PROSITE" id="PS50932"/>
    </source>
</evidence>
<reference evidence="5 6" key="1">
    <citation type="submission" date="2016-11" db="EMBL/GenBank/DDBJ databases">
        <authorList>
            <person name="Jaros S."/>
            <person name="Januszkiewicz K."/>
            <person name="Wedrychowicz H."/>
        </authorList>
    </citation>
    <scope>NUCLEOTIDE SEQUENCE [LARGE SCALE GENOMIC DNA]</scope>
    <source>
        <strain evidence="5 6">DSM 15930</strain>
    </source>
</reference>
<dbReference type="InterPro" id="IPR028082">
    <property type="entry name" value="Peripla_BP_I"/>
</dbReference>
<dbReference type="Gene3D" id="3.40.50.2300">
    <property type="match status" value="2"/>
</dbReference>
<dbReference type="AlphaFoldDB" id="A0A1M7KAW0"/>
<keyword evidence="3" id="KW-0804">Transcription</keyword>
<gene>
    <name evidence="5" type="ORF">SAMN02746066_02638</name>
</gene>
<keyword evidence="6" id="KW-1185">Reference proteome</keyword>
<dbReference type="OrthoDB" id="2026446at2"/>
<sequence length="339" mass="38112">MAKSVKLADLATVLNVSTVTVSKALSNQKGVSEELREKIKKLADEMGYRQPSAIKKTVVSSGYNIGIIIADKFLGKFNSFYWQMYQAVTSKIATKNCFSMLEVISEADEEYTILPKLILEQKVDGVIVIGRMKDAYLQKMKEVSALPTVYMDFYDEKQTCDSVISNSYFGSYVLTNYLFEMGHKKIGFVGTMLATDSITDRYFGFAKAMMEHGLIVKPEWIVDDRDTRTGKIDIDSKKLIVEDMPTAYVCNCDLTASYVIKCLQENGYSVPNDVSVVGFDNYLYPGLCEIGITTYEVDIHEMARCTVNTILKKIDNKSYKSGIFIGRGRLVCKESVIRV</sequence>
<name>A0A1M7KAW0_9FIRM</name>
<dbReference type="CDD" id="cd19974">
    <property type="entry name" value="PBP1_LacI-like"/>
    <property type="match status" value="1"/>
</dbReference>
<dbReference type="GO" id="GO:0003700">
    <property type="term" value="F:DNA-binding transcription factor activity"/>
    <property type="evidence" value="ECO:0007669"/>
    <property type="project" value="TreeGrafter"/>
</dbReference>
<evidence type="ECO:0000256" key="2">
    <source>
        <dbReference type="ARBA" id="ARBA00023125"/>
    </source>
</evidence>
<evidence type="ECO:0000256" key="1">
    <source>
        <dbReference type="ARBA" id="ARBA00023015"/>
    </source>
</evidence>
<feature type="domain" description="HTH lacI-type" evidence="4">
    <location>
        <begin position="5"/>
        <end position="60"/>
    </location>
</feature>
<dbReference type="PANTHER" id="PTHR30146:SF109">
    <property type="entry name" value="HTH-TYPE TRANSCRIPTIONAL REGULATOR GALS"/>
    <property type="match status" value="1"/>
</dbReference>
<dbReference type="Pfam" id="PF13377">
    <property type="entry name" value="Peripla_BP_3"/>
    <property type="match status" value="1"/>
</dbReference>
<dbReference type="GO" id="GO:0000976">
    <property type="term" value="F:transcription cis-regulatory region binding"/>
    <property type="evidence" value="ECO:0007669"/>
    <property type="project" value="TreeGrafter"/>
</dbReference>
<dbReference type="SMART" id="SM00354">
    <property type="entry name" value="HTH_LACI"/>
    <property type="match status" value="1"/>
</dbReference>
<evidence type="ECO:0000256" key="3">
    <source>
        <dbReference type="ARBA" id="ARBA00023163"/>
    </source>
</evidence>
<accession>A0A1M7KAW0</accession>
<dbReference type="InterPro" id="IPR010982">
    <property type="entry name" value="Lambda_DNA-bd_dom_sf"/>
</dbReference>
<dbReference type="Proteomes" id="UP000184038">
    <property type="component" value="Unassembled WGS sequence"/>
</dbReference>
<dbReference type="RefSeq" id="WP_073288425.1">
    <property type="nucleotide sequence ID" value="NZ_FRCP01000013.1"/>
</dbReference>
<evidence type="ECO:0000313" key="6">
    <source>
        <dbReference type="Proteomes" id="UP000184038"/>
    </source>
</evidence>
<dbReference type="SUPFAM" id="SSF47413">
    <property type="entry name" value="lambda repressor-like DNA-binding domains"/>
    <property type="match status" value="1"/>
</dbReference>
<dbReference type="Gene3D" id="1.10.260.40">
    <property type="entry name" value="lambda repressor-like DNA-binding domains"/>
    <property type="match status" value="1"/>
</dbReference>
<keyword evidence="2" id="KW-0238">DNA-binding</keyword>
<dbReference type="STRING" id="1120996.SAMN02746066_02638"/>
<dbReference type="InterPro" id="IPR046335">
    <property type="entry name" value="LacI/GalR-like_sensor"/>
</dbReference>
<organism evidence="5 6">
    <name type="scientific">Anaerosporobacter mobilis DSM 15930</name>
    <dbReference type="NCBI Taxonomy" id="1120996"/>
    <lineage>
        <taxon>Bacteria</taxon>
        <taxon>Bacillati</taxon>
        <taxon>Bacillota</taxon>
        <taxon>Clostridia</taxon>
        <taxon>Lachnospirales</taxon>
        <taxon>Lachnospiraceae</taxon>
        <taxon>Anaerosporobacter</taxon>
    </lineage>
</organism>
<dbReference type="SUPFAM" id="SSF53822">
    <property type="entry name" value="Periplasmic binding protein-like I"/>
    <property type="match status" value="1"/>
</dbReference>
<dbReference type="PANTHER" id="PTHR30146">
    <property type="entry name" value="LACI-RELATED TRANSCRIPTIONAL REPRESSOR"/>
    <property type="match status" value="1"/>
</dbReference>